<dbReference type="Proteomes" id="UP000267029">
    <property type="component" value="Unassembled WGS sequence"/>
</dbReference>
<organism evidence="8 9">
    <name type="scientific">Mesocestoides corti</name>
    <name type="common">Flatworm</name>
    <dbReference type="NCBI Taxonomy" id="53468"/>
    <lineage>
        <taxon>Eukaryota</taxon>
        <taxon>Metazoa</taxon>
        <taxon>Spiralia</taxon>
        <taxon>Lophotrochozoa</taxon>
        <taxon>Platyhelminthes</taxon>
        <taxon>Cestoda</taxon>
        <taxon>Eucestoda</taxon>
        <taxon>Cyclophyllidea</taxon>
        <taxon>Mesocestoididae</taxon>
        <taxon>Mesocestoides</taxon>
    </lineage>
</organism>
<dbReference type="WBParaSite" id="MCU_005291-RA">
    <property type="protein sequence ID" value="MCU_005291-RA"/>
    <property type="gene ID" value="MCU_005291"/>
</dbReference>
<evidence type="ECO:0000256" key="6">
    <source>
        <dbReference type="ARBA" id="ARBA00045869"/>
    </source>
</evidence>
<feature type="domain" description="Metallo-beta-lactamase" evidence="7">
    <location>
        <begin position="25"/>
        <end position="190"/>
    </location>
</feature>
<dbReference type="OrthoDB" id="10250730at2759"/>
<protein>
    <recommendedName>
        <fullName evidence="3">Metallo-beta-lactamase domain-containing protein 1</fullName>
    </recommendedName>
    <alternativeName>
        <fullName evidence="4">Endoribonuclease MBLAC1</fullName>
    </alternativeName>
</protein>
<evidence type="ECO:0000313" key="11">
    <source>
        <dbReference type="WBParaSite" id="MCU_005291-RB"/>
    </source>
</evidence>
<evidence type="ECO:0000256" key="1">
    <source>
        <dbReference type="ARBA" id="ARBA00004514"/>
    </source>
</evidence>
<dbReference type="STRING" id="53468.A0A0R3UKM6"/>
<dbReference type="InterPro" id="IPR036866">
    <property type="entry name" value="RibonucZ/Hydroxyglut_hydro"/>
</dbReference>
<dbReference type="SMART" id="SM00849">
    <property type="entry name" value="Lactamase_B"/>
    <property type="match status" value="1"/>
</dbReference>
<evidence type="ECO:0000256" key="2">
    <source>
        <dbReference type="ARBA" id="ARBA00011738"/>
    </source>
</evidence>
<comment type="subcellular location">
    <subcellularLocation>
        <location evidence="1">Cytoplasm</location>
        <location evidence="1">Cytosol</location>
    </subcellularLocation>
</comment>
<dbReference type="CDD" id="cd07711">
    <property type="entry name" value="MBLAC1-like_MBL-fold"/>
    <property type="match status" value="1"/>
</dbReference>
<dbReference type="Gene3D" id="3.60.15.10">
    <property type="entry name" value="Ribonuclease Z/Hydroxyacylglutathione hydrolase-like"/>
    <property type="match status" value="1"/>
</dbReference>
<dbReference type="PANTHER" id="PTHR23200:SF48">
    <property type="entry name" value="METALLO-BETA-LACTAMASE DOMAIN-CONTAINING PROTEIN 1"/>
    <property type="match status" value="1"/>
</dbReference>
<evidence type="ECO:0000313" key="9">
    <source>
        <dbReference type="Proteomes" id="UP000267029"/>
    </source>
</evidence>
<dbReference type="SUPFAM" id="SSF56281">
    <property type="entry name" value="Metallo-hydrolase/oxidoreductase"/>
    <property type="match status" value="1"/>
</dbReference>
<dbReference type="GO" id="GO:0005829">
    <property type="term" value="C:cytosol"/>
    <property type="evidence" value="ECO:0007669"/>
    <property type="project" value="UniProtKB-SubCell"/>
</dbReference>
<reference evidence="10 11" key="2">
    <citation type="submission" date="2019-11" db="UniProtKB">
        <authorList>
            <consortium name="WormBaseParasite"/>
        </authorList>
    </citation>
    <scope>IDENTIFICATION</scope>
</reference>
<name>A0A0R3UKM6_MESCO</name>
<evidence type="ECO:0000256" key="5">
    <source>
        <dbReference type="ARBA" id="ARBA00044690"/>
    </source>
</evidence>
<comment type="catalytic activity">
    <reaction evidence="5">
        <text>a ribonucleotidyl-ribonucleotide-RNA + H2O = a 3'-end ribonucleotide-RNA + a 5'-end 5'-phospho-ribonucleoside-RNA + H(+)</text>
        <dbReference type="Rhea" id="RHEA:68096"/>
        <dbReference type="Rhea" id="RHEA-COMP:15179"/>
        <dbReference type="Rhea" id="RHEA-COMP:17355"/>
        <dbReference type="Rhea" id="RHEA-COMP:17428"/>
        <dbReference type="ChEBI" id="CHEBI:15377"/>
        <dbReference type="ChEBI" id="CHEBI:15378"/>
        <dbReference type="ChEBI" id="CHEBI:74896"/>
        <dbReference type="ChEBI" id="CHEBI:138282"/>
        <dbReference type="ChEBI" id="CHEBI:173118"/>
    </reaction>
    <physiologicalReaction direction="left-to-right" evidence="5">
        <dbReference type="Rhea" id="RHEA:68097"/>
    </physiologicalReaction>
</comment>
<evidence type="ECO:0000259" key="7">
    <source>
        <dbReference type="SMART" id="SM00849"/>
    </source>
</evidence>
<comment type="function">
    <text evidence="6">Endoribonuclease that catalyzes the hydrolysis of histone-coding pre-mRNA 3'-end. Involved in histone pre-mRNA processing during the S-phase of the cell cycle, which is required for entering/progressing through S-phase. Cleaves histone pre-mRNA at a major and a minor cleavage site after the 5'-ACCCA-3' and the 5'-ACCCACA-3' sequence, respectively, and located downstream of the stem-loop. May require the presence of the HDE element located at the histone pre-RNA 3'-end to avoid non-specific cleavage.</text>
</comment>
<gene>
    <name evidence="8" type="ORF">MCOS_LOCUS8157</name>
</gene>
<evidence type="ECO:0000256" key="3">
    <source>
        <dbReference type="ARBA" id="ARBA00014856"/>
    </source>
</evidence>
<dbReference type="Pfam" id="PF00753">
    <property type="entry name" value="Lactamase_B"/>
    <property type="match status" value="1"/>
</dbReference>
<dbReference type="WBParaSite" id="MCU_005291-RB">
    <property type="protein sequence ID" value="MCU_005291-RB"/>
    <property type="gene ID" value="MCU_005291"/>
</dbReference>
<sequence length="196" mass="21890">MTDYRVIVCREGFCKPIAKGAFSAACTITLICGKFNILFDPGSPWDADMIHSILGEHNLECKDIDYVICSHGHVDHIGSLNCFPSATILIGTEIMRSGRTVEHNFSFVNPFIIDDNVRIIFTPGHTKNDVSLVVEKTREFGTVVVSGDLFESQQDLLDSQLWKSSSLDAILQERSRNYILSFANYIIPGHGSMFRV</sequence>
<accession>A0A0R3UKM6</accession>
<comment type="subunit">
    <text evidence="2">Homodimer.</text>
</comment>
<dbReference type="InterPro" id="IPR001279">
    <property type="entry name" value="Metallo-B-lactamas"/>
</dbReference>
<dbReference type="AlphaFoldDB" id="A0A0R3UKM6"/>
<evidence type="ECO:0000313" key="8">
    <source>
        <dbReference type="EMBL" id="VDD82154.1"/>
    </source>
</evidence>
<dbReference type="EMBL" id="UXSR01005460">
    <property type="protein sequence ID" value="VDD82154.1"/>
    <property type="molecule type" value="Genomic_DNA"/>
</dbReference>
<keyword evidence="9" id="KW-1185">Reference proteome</keyword>
<reference evidence="8 9" key="1">
    <citation type="submission" date="2018-10" db="EMBL/GenBank/DDBJ databases">
        <authorList>
            <consortium name="Pathogen Informatics"/>
        </authorList>
    </citation>
    <scope>NUCLEOTIDE SEQUENCE [LARGE SCALE GENOMIC DNA]</scope>
</reference>
<dbReference type="PANTHER" id="PTHR23200">
    <property type="entry name" value="METALLO-BETA-LACTAMASE DOMAIN-CONTAINING PROTEIN 1"/>
    <property type="match status" value="1"/>
</dbReference>
<dbReference type="InterPro" id="IPR039344">
    <property type="entry name" value="MBLAC1"/>
</dbReference>
<evidence type="ECO:0000313" key="10">
    <source>
        <dbReference type="WBParaSite" id="MCU_005291-RA"/>
    </source>
</evidence>
<evidence type="ECO:0000256" key="4">
    <source>
        <dbReference type="ARBA" id="ARBA00032988"/>
    </source>
</evidence>
<proteinExistence type="predicted"/>